<dbReference type="Gene3D" id="3.90.70.30">
    <property type="entry name" value="Phytochelatin synthase, N-terminal domain"/>
    <property type="match status" value="1"/>
</dbReference>
<dbReference type="InterPro" id="IPR040409">
    <property type="entry name" value="PCS-like"/>
</dbReference>
<keyword evidence="7" id="KW-1185">Reference proteome</keyword>
<dbReference type="InterPro" id="IPR007719">
    <property type="entry name" value="PCS_N"/>
</dbReference>
<evidence type="ECO:0000259" key="5">
    <source>
        <dbReference type="PROSITE" id="PS51443"/>
    </source>
</evidence>
<evidence type="ECO:0000313" key="6">
    <source>
        <dbReference type="EMBL" id="MFL9459758.1"/>
    </source>
</evidence>
<dbReference type="RefSeq" id="WP_237266012.1">
    <property type="nucleotide sequence ID" value="NZ_JBFQGM010000001.1"/>
</dbReference>
<dbReference type="Proteomes" id="UP001628874">
    <property type="component" value="Unassembled WGS sequence"/>
</dbReference>
<protein>
    <recommendedName>
        <fullName evidence="1">glutathione gamma-glutamylcysteinyltransferase</fullName>
        <ecNumber evidence="1">2.3.2.15</ecNumber>
    </recommendedName>
</protein>
<dbReference type="PANTHER" id="PTHR33447">
    <property type="entry name" value="GLUTATHIONE GAMMA-GLUTAMYLCYSTEINYLTRANSFERASE"/>
    <property type="match status" value="1"/>
</dbReference>
<dbReference type="SUPFAM" id="SSF54001">
    <property type="entry name" value="Cysteine proteinases"/>
    <property type="match status" value="1"/>
</dbReference>
<organism evidence="6 7">
    <name type="scientific">Scytonema tolypothrichoides VB-61278_2</name>
    <dbReference type="NCBI Taxonomy" id="3232314"/>
    <lineage>
        <taxon>Bacteria</taxon>
        <taxon>Bacillati</taxon>
        <taxon>Cyanobacteriota</taxon>
        <taxon>Cyanophyceae</taxon>
        <taxon>Nostocales</taxon>
        <taxon>Scytonemataceae</taxon>
        <taxon>Scytonema</taxon>
    </lineage>
</organism>
<sequence>MIYQCMDTHGFYRRPLPSQLIAFSSLEGRQIFTEALTLGGMDSYFALAEQFHTQSEPAYCGLGTLVVVLNALSIDPGRIWKGLWRWYSEEILDCCLQLRAIKERGMTFDQFVCLGRCNGAKVEAYRYDNTTIEAFREAIEQAARSPEGFHMVVSYSREVLGQTGDGHFSPIGGYHRKRDLVLIMDVARFKYPSHWVPLSLLWDALAPLDPATGKPRGYILLSKEDDFRSHSSPTCTDFLANKQLNILETYMNISQPF</sequence>
<name>A0ABW8WFL4_9CYAN</name>
<dbReference type="InterPro" id="IPR038156">
    <property type="entry name" value="PCS_N_sf"/>
</dbReference>
<dbReference type="InterPro" id="IPR038765">
    <property type="entry name" value="Papain-like_cys_pep_sf"/>
</dbReference>
<reference evidence="6 7" key="1">
    <citation type="submission" date="2024-07" db="EMBL/GenBank/DDBJ databases">
        <authorList>
            <person name="Tripathy S."/>
        </authorList>
    </citation>
    <scope>NUCLEOTIDE SEQUENCE [LARGE SCALE GENOMIC DNA]</scope>
    <source>
        <strain evidence="6 7">VB-61278_2</strain>
    </source>
</reference>
<accession>A0ABW8WFL4</accession>
<evidence type="ECO:0000313" key="7">
    <source>
        <dbReference type="Proteomes" id="UP001628874"/>
    </source>
</evidence>
<comment type="caution">
    <text evidence="6">The sequence shown here is derived from an EMBL/GenBank/DDBJ whole genome shotgun (WGS) entry which is preliminary data.</text>
</comment>
<dbReference type="Pfam" id="PF05023">
    <property type="entry name" value="Phytochelatin"/>
    <property type="match status" value="1"/>
</dbReference>
<keyword evidence="3" id="KW-0808">Transferase</keyword>
<proteinExistence type="predicted"/>
<keyword evidence="2" id="KW-0104">Cadmium</keyword>
<evidence type="ECO:0000256" key="3">
    <source>
        <dbReference type="ARBA" id="ARBA00022679"/>
    </source>
</evidence>
<keyword evidence="4" id="KW-0479">Metal-binding</keyword>
<dbReference type="PROSITE" id="PS51443">
    <property type="entry name" value="PCS"/>
    <property type="match status" value="1"/>
</dbReference>
<evidence type="ECO:0000256" key="4">
    <source>
        <dbReference type="ARBA" id="ARBA00022723"/>
    </source>
</evidence>
<feature type="domain" description="Peptidase C83" evidence="5">
    <location>
        <begin position="6"/>
        <end position="226"/>
    </location>
</feature>
<dbReference type="EMBL" id="JBFQGM010000001">
    <property type="protein sequence ID" value="MFL9459758.1"/>
    <property type="molecule type" value="Genomic_DNA"/>
</dbReference>
<gene>
    <name evidence="6" type="ORF">AB0759_03785</name>
</gene>
<evidence type="ECO:0000256" key="1">
    <source>
        <dbReference type="ARBA" id="ARBA00012468"/>
    </source>
</evidence>
<dbReference type="PANTHER" id="PTHR33447:SF2">
    <property type="entry name" value="GLUTATHIONE GAMMA-GLUTAMYLCYSTEINYLTRANSFERASE"/>
    <property type="match status" value="1"/>
</dbReference>
<dbReference type="EC" id="2.3.2.15" evidence="1"/>
<evidence type="ECO:0000256" key="2">
    <source>
        <dbReference type="ARBA" id="ARBA00022539"/>
    </source>
</evidence>